<proteinExistence type="predicted"/>
<evidence type="ECO:0000313" key="1">
    <source>
        <dbReference type="EMBL" id="ENN83539.1"/>
    </source>
</evidence>
<accession>N6TSU1</accession>
<dbReference type="OrthoDB" id="2421129at2759"/>
<dbReference type="HOGENOM" id="CLU_1994918_0_0_1"/>
<feature type="non-terminal residue" evidence="1">
    <location>
        <position position="1"/>
    </location>
</feature>
<gene>
    <name evidence="1" type="ORF">YQE_00104</name>
</gene>
<protein>
    <submittedName>
        <fullName evidence="1">Uncharacterized protein</fullName>
    </submittedName>
</protein>
<dbReference type="InterPro" id="IPR015943">
    <property type="entry name" value="WD40/YVTN_repeat-like_dom_sf"/>
</dbReference>
<dbReference type="EMBL" id="KB734602">
    <property type="protein sequence ID" value="ENN83539.1"/>
    <property type="molecule type" value="Genomic_DNA"/>
</dbReference>
<dbReference type="InterPro" id="IPR036322">
    <property type="entry name" value="WD40_repeat_dom_sf"/>
</dbReference>
<dbReference type="InterPro" id="IPR001680">
    <property type="entry name" value="WD40_rpt"/>
</dbReference>
<dbReference type="SUPFAM" id="SSF50978">
    <property type="entry name" value="WD40 repeat-like"/>
    <property type="match status" value="1"/>
</dbReference>
<dbReference type="Pfam" id="PF00400">
    <property type="entry name" value="WD40"/>
    <property type="match status" value="2"/>
</dbReference>
<sequence length="125" mass="14596">MQNRTVSMVICEADEKKHRSGVNALQFDPQLDRLYSAGRDSIIRVHEHEKFIHGMEHHTDWVNDIVLCCGGRHCECIQTILLHTEAVWALLATENFTYLISGGRDKKVSNQTPHLSFDFYRYFRF</sequence>
<reference evidence="1" key="1">
    <citation type="journal article" date="2013" name="Genome Biol.">
        <title>Draft genome of the mountain pine beetle, Dendroctonus ponderosae Hopkins, a major forest pest.</title>
        <authorList>
            <person name="Keeling C.I."/>
            <person name="Yuen M.M."/>
            <person name="Liao N.Y."/>
            <person name="Docking T.R."/>
            <person name="Chan S.K."/>
            <person name="Taylor G.A."/>
            <person name="Palmquist D.L."/>
            <person name="Jackman S.D."/>
            <person name="Nguyen A."/>
            <person name="Li M."/>
            <person name="Henderson H."/>
            <person name="Janes J.K."/>
            <person name="Zhao Y."/>
            <person name="Pandoh P."/>
            <person name="Moore R."/>
            <person name="Sperling F.A."/>
            <person name="Huber D.P."/>
            <person name="Birol I."/>
            <person name="Jones S.J."/>
            <person name="Bohlmann J."/>
        </authorList>
    </citation>
    <scope>NUCLEOTIDE SEQUENCE</scope>
</reference>
<organism evidence="1">
    <name type="scientific">Dendroctonus ponderosae</name>
    <name type="common">Mountain pine beetle</name>
    <dbReference type="NCBI Taxonomy" id="77166"/>
    <lineage>
        <taxon>Eukaryota</taxon>
        <taxon>Metazoa</taxon>
        <taxon>Ecdysozoa</taxon>
        <taxon>Arthropoda</taxon>
        <taxon>Hexapoda</taxon>
        <taxon>Insecta</taxon>
        <taxon>Pterygota</taxon>
        <taxon>Neoptera</taxon>
        <taxon>Endopterygota</taxon>
        <taxon>Coleoptera</taxon>
        <taxon>Polyphaga</taxon>
        <taxon>Cucujiformia</taxon>
        <taxon>Curculionidae</taxon>
        <taxon>Scolytinae</taxon>
        <taxon>Dendroctonus</taxon>
    </lineage>
</organism>
<dbReference type="AlphaFoldDB" id="N6TSU1"/>
<dbReference type="Gene3D" id="2.130.10.10">
    <property type="entry name" value="YVTN repeat-like/Quinoprotein amine dehydrogenase"/>
    <property type="match status" value="1"/>
</dbReference>
<name>N6TSU1_DENPD</name>
<dbReference type="SMART" id="SM00320">
    <property type="entry name" value="WD40"/>
    <property type="match status" value="2"/>
</dbReference>